<reference evidence="2 3" key="1">
    <citation type="submission" date="2013-03" db="EMBL/GenBank/DDBJ databases">
        <title>The Genome Sequence of Capronia coronata CBS 617.96.</title>
        <authorList>
            <consortium name="The Broad Institute Genomics Platform"/>
            <person name="Cuomo C."/>
            <person name="de Hoog S."/>
            <person name="Gorbushina A."/>
            <person name="Walker B."/>
            <person name="Young S.K."/>
            <person name="Zeng Q."/>
            <person name="Gargeya S."/>
            <person name="Fitzgerald M."/>
            <person name="Haas B."/>
            <person name="Abouelleil A."/>
            <person name="Allen A.W."/>
            <person name="Alvarado L."/>
            <person name="Arachchi H.M."/>
            <person name="Berlin A.M."/>
            <person name="Chapman S.B."/>
            <person name="Gainer-Dewar J."/>
            <person name="Goldberg J."/>
            <person name="Griggs A."/>
            <person name="Gujja S."/>
            <person name="Hansen M."/>
            <person name="Howarth C."/>
            <person name="Imamovic A."/>
            <person name="Ireland A."/>
            <person name="Larimer J."/>
            <person name="McCowan C."/>
            <person name="Murphy C."/>
            <person name="Pearson M."/>
            <person name="Poon T.W."/>
            <person name="Priest M."/>
            <person name="Roberts A."/>
            <person name="Saif S."/>
            <person name="Shea T."/>
            <person name="Sisk P."/>
            <person name="Sykes S."/>
            <person name="Wortman J."/>
            <person name="Nusbaum C."/>
            <person name="Birren B."/>
        </authorList>
    </citation>
    <scope>NUCLEOTIDE SEQUENCE [LARGE SCALE GENOMIC DNA]</scope>
    <source>
        <strain evidence="2 3">CBS 617.96</strain>
    </source>
</reference>
<dbReference type="GeneID" id="19161823"/>
<accession>W9XT15</accession>
<dbReference type="OrthoDB" id="4156248at2759"/>
<comment type="caution">
    <text evidence="2">The sequence shown here is derived from an EMBL/GenBank/DDBJ whole genome shotgun (WGS) entry which is preliminary data.</text>
</comment>
<feature type="compositionally biased region" description="Low complexity" evidence="1">
    <location>
        <begin position="52"/>
        <end position="63"/>
    </location>
</feature>
<dbReference type="EMBL" id="AMWN01000006">
    <property type="protein sequence ID" value="EXJ83338.1"/>
    <property type="molecule type" value="Genomic_DNA"/>
</dbReference>
<evidence type="ECO:0000313" key="3">
    <source>
        <dbReference type="Proteomes" id="UP000019484"/>
    </source>
</evidence>
<dbReference type="HOGENOM" id="CLU_2527461_0_0_1"/>
<protein>
    <submittedName>
        <fullName evidence="2">Uncharacterized protein</fullName>
    </submittedName>
</protein>
<dbReference type="Proteomes" id="UP000019484">
    <property type="component" value="Unassembled WGS sequence"/>
</dbReference>
<dbReference type="AlphaFoldDB" id="W9XT15"/>
<gene>
    <name evidence="2" type="ORF">A1O1_06959</name>
</gene>
<dbReference type="RefSeq" id="XP_007726024.1">
    <property type="nucleotide sequence ID" value="XM_007727834.1"/>
</dbReference>
<organism evidence="2 3">
    <name type="scientific">Capronia coronata CBS 617.96</name>
    <dbReference type="NCBI Taxonomy" id="1182541"/>
    <lineage>
        <taxon>Eukaryota</taxon>
        <taxon>Fungi</taxon>
        <taxon>Dikarya</taxon>
        <taxon>Ascomycota</taxon>
        <taxon>Pezizomycotina</taxon>
        <taxon>Eurotiomycetes</taxon>
        <taxon>Chaetothyriomycetidae</taxon>
        <taxon>Chaetothyriales</taxon>
        <taxon>Herpotrichiellaceae</taxon>
        <taxon>Capronia</taxon>
    </lineage>
</organism>
<feature type="region of interest" description="Disordered" evidence="1">
    <location>
        <begin position="48"/>
        <end position="81"/>
    </location>
</feature>
<evidence type="ECO:0000313" key="2">
    <source>
        <dbReference type="EMBL" id="EXJ83338.1"/>
    </source>
</evidence>
<proteinExistence type="predicted"/>
<name>W9XT15_9EURO</name>
<keyword evidence="3" id="KW-1185">Reference proteome</keyword>
<sequence length="81" mass="8339">MSGPISTNNFLTLIPTAHRVAVVSGSDLQTPLDSAVVAGESIIPTVQKTRRSSSTATADSTTTVESPTADVNGHTFLKLGN</sequence>
<evidence type="ECO:0000256" key="1">
    <source>
        <dbReference type="SAM" id="MobiDB-lite"/>
    </source>
</evidence>